<dbReference type="InterPro" id="IPR036950">
    <property type="entry name" value="PBP_transglycosylase"/>
</dbReference>
<evidence type="ECO:0000256" key="15">
    <source>
        <dbReference type="ARBA" id="ARBA00034000"/>
    </source>
</evidence>
<evidence type="ECO:0000256" key="13">
    <source>
        <dbReference type="ARBA" id="ARBA00023268"/>
    </source>
</evidence>
<proteinExistence type="inferred from homology"/>
<evidence type="ECO:0000256" key="12">
    <source>
        <dbReference type="ARBA" id="ARBA00023136"/>
    </source>
</evidence>
<keyword evidence="5" id="KW-0121">Carboxypeptidase</keyword>
<dbReference type="GO" id="GO:0008658">
    <property type="term" value="F:penicillin binding"/>
    <property type="evidence" value="ECO:0007669"/>
    <property type="project" value="InterPro"/>
</dbReference>
<evidence type="ECO:0000256" key="3">
    <source>
        <dbReference type="ARBA" id="ARBA00007739"/>
    </source>
</evidence>
<dbReference type="Gene3D" id="1.10.3810.10">
    <property type="entry name" value="Biosynthetic peptidoglycan transglycosylase-like"/>
    <property type="match status" value="1"/>
</dbReference>
<keyword evidence="4" id="KW-1003">Cell membrane</keyword>
<feature type="compositionally biased region" description="Basic residues" evidence="17">
    <location>
        <begin position="12"/>
        <end position="24"/>
    </location>
</feature>
<protein>
    <recommendedName>
        <fullName evidence="23">Penicillin-insensitive transglycosylase</fullName>
    </recommendedName>
</protein>
<dbReference type="GO" id="GO:0030288">
    <property type="term" value="C:outer membrane-bounded periplasmic space"/>
    <property type="evidence" value="ECO:0007669"/>
    <property type="project" value="TreeGrafter"/>
</dbReference>
<evidence type="ECO:0000259" key="19">
    <source>
        <dbReference type="Pfam" id="PF00905"/>
    </source>
</evidence>
<reference evidence="21 22" key="1">
    <citation type="journal article" date="2020" name="Biotechnol. Biofuels">
        <title>New insights from the biogas microbiome by comprehensive genome-resolved metagenomics of nearly 1600 species originating from multiple anaerobic digesters.</title>
        <authorList>
            <person name="Campanaro S."/>
            <person name="Treu L."/>
            <person name="Rodriguez-R L.M."/>
            <person name="Kovalovszki A."/>
            <person name="Ziels R.M."/>
            <person name="Maus I."/>
            <person name="Zhu X."/>
            <person name="Kougias P.G."/>
            <person name="Basile A."/>
            <person name="Luo G."/>
            <person name="Schluter A."/>
            <person name="Konstantinidis K.T."/>
            <person name="Angelidaki I."/>
        </authorList>
    </citation>
    <scope>NUCLEOTIDE SEQUENCE [LARGE SCALE GENOMIC DNA]</scope>
    <source>
        <strain evidence="21">AS06rmzACSIP_65</strain>
    </source>
</reference>
<evidence type="ECO:0000256" key="9">
    <source>
        <dbReference type="ARBA" id="ARBA00022801"/>
    </source>
</evidence>
<dbReference type="AlphaFoldDB" id="A0A847D0Y2"/>
<comment type="similarity">
    <text evidence="3">In the N-terminal section; belongs to the glycosyltransferase 51 family.</text>
</comment>
<evidence type="ECO:0008006" key="23">
    <source>
        <dbReference type="Google" id="ProtNLM"/>
    </source>
</evidence>
<comment type="subcellular location">
    <subcellularLocation>
        <location evidence="1">Cell membrane</location>
    </subcellularLocation>
</comment>
<evidence type="ECO:0000313" key="22">
    <source>
        <dbReference type="Proteomes" id="UP000545876"/>
    </source>
</evidence>
<comment type="catalytic activity">
    <reaction evidence="15">
        <text>Preferential cleavage: (Ac)2-L-Lys-D-Ala-|-D-Ala. Also transpeptidation of peptidyl-alanyl moieties that are N-acyl substituents of D-alanine.</text>
        <dbReference type="EC" id="3.4.16.4"/>
    </reaction>
</comment>
<keyword evidence="14" id="KW-0961">Cell wall biogenesis/degradation</keyword>
<dbReference type="PANTHER" id="PTHR32282:SF11">
    <property type="entry name" value="PENICILLIN-BINDING PROTEIN 1B"/>
    <property type="match status" value="1"/>
</dbReference>
<keyword evidence="10" id="KW-0133">Cell shape</keyword>
<dbReference type="EMBL" id="JAAZBX010000007">
    <property type="protein sequence ID" value="NLD25436.1"/>
    <property type="molecule type" value="Genomic_DNA"/>
</dbReference>
<evidence type="ECO:0000256" key="16">
    <source>
        <dbReference type="ARBA" id="ARBA00049902"/>
    </source>
</evidence>
<dbReference type="GO" id="GO:0006508">
    <property type="term" value="P:proteolysis"/>
    <property type="evidence" value="ECO:0007669"/>
    <property type="project" value="UniProtKB-KW"/>
</dbReference>
<keyword evidence="6" id="KW-0645">Protease</keyword>
<evidence type="ECO:0000256" key="7">
    <source>
        <dbReference type="ARBA" id="ARBA00022676"/>
    </source>
</evidence>
<evidence type="ECO:0000313" key="21">
    <source>
        <dbReference type="EMBL" id="NLD25436.1"/>
    </source>
</evidence>
<evidence type="ECO:0000256" key="1">
    <source>
        <dbReference type="ARBA" id="ARBA00004236"/>
    </source>
</evidence>
<keyword evidence="8" id="KW-0808">Transferase</keyword>
<feature type="domain" description="Glycosyl transferase family 51" evidence="20">
    <location>
        <begin position="127"/>
        <end position="311"/>
    </location>
</feature>
<evidence type="ECO:0000259" key="20">
    <source>
        <dbReference type="Pfam" id="PF00912"/>
    </source>
</evidence>
<comment type="similarity">
    <text evidence="2">In the C-terminal section; belongs to the transpeptidase family.</text>
</comment>
<dbReference type="Pfam" id="PF00905">
    <property type="entry name" value="Transpeptidase"/>
    <property type="match status" value="1"/>
</dbReference>
<dbReference type="InterPro" id="IPR001264">
    <property type="entry name" value="Glyco_trans_51"/>
</dbReference>
<dbReference type="InterPro" id="IPR012338">
    <property type="entry name" value="Beta-lactam/transpept-like"/>
</dbReference>
<evidence type="ECO:0000256" key="17">
    <source>
        <dbReference type="SAM" id="MobiDB-lite"/>
    </source>
</evidence>
<dbReference type="InterPro" id="IPR050396">
    <property type="entry name" value="Glycosyltr_51/Transpeptidase"/>
</dbReference>
<dbReference type="SUPFAM" id="SSF56601">
    <property type="entry name" value="beta-lactamase/transpeptidase-like"/>
    <property type="match status" value="1"/>
</dbReference>
<dbReference type="GO" id="GO:0008360">
    <property type="term" value="P:regulation of cell shape"/>
    <property type="evidence" value="ECO:0007669"/>
    <property type="project" value="UniProtKB-KW"/>
</dbReference>
<evidence type="ECO:0000256" key="18">
    <source>
        <dbReference type="SAM" id="Phobius"/>
    </source>
</evidence>
<keyword evidence="13" id="KW-0511">Multifunctional enzyme</keyword>
<dbReference type="SUPFAM" id="SSF53955">
    <property type="entry name" value="Lysozyme-like"/>
    <property type="match status" value="1"/>
</dbReference>
<feature type="transmembrane region" description="Helical" evidence="18">
    <location>
        <begin position="75"/>
        <end position="98"/>
    </location>
</feature>
<evidence type="ECO:0000256" key="5">
    <source>
        <dbReference type="ARBA" id="ARBA00022645"/>
    </source>
</evidence>
<gene>
    <name evidence="21" type="ORF">GX656_02240</name>
</gene>
<evidence type="ECO:0000256" key="10">
    <source>
        <dbReference type="ARBA" id="ARBA00022960"/>
    </source>
</evidence>
<comment type="catalytic activity">
    <reaction evidence="16">
        <text>[GlcNAc-(1-&gt;4)-Mur2Ac(oyl-L-Ala-gamma-D-Glu-L-Lys-D-Ala-D-Ala)](n)-di-trans,octa-cis-undecaprenyl diphosphate + beta-D-GlcNAc-(1-&gt;4)-Mur2Ac(oyl-L-Ala-gamma-D-Glu-L-Lys-D-Ala-D-Ala)-di-trans,octa-cis-undecaprenyl diphosphate = [GlcNAc-(1-&gt;4)-Mur2Ac(oyl-L-Ala-gamma-D-Glu-L-Lys-D-Ala-D-Ala)](n+1)-di-trans,octa-cis-undecaprenyl diphosphate + di-trans,octa-cis-undecaprenyl diphosphate + H(+)</text>
        <dbReference type="Rhea" id="RHEA:23708"/>
        <dbReference type="Rhea" id="RHEA-COMP:9602"/>
        <dbReference type="Rhea" id="RHEA-COMP:9603"/>
        <dbReference type="ChEBI" id="CHEBI:15378"/>
        <dbReference type="ChEBI" id="CHEBI:58405"/>
        <dbReference type="ChEBI" id="CHEBI:60033"/>
        <dbReference type="ChEBI" id="CHEBI:78435"/>
        <dbReference type="EC" id="2.4.99.28"/>
    </reaction>
</comment>
<name>A0A847D0Y2_9BACT</name>
<dbReference type="Gene3D" id="3.40.710.10">
    <property type="entry name" value="DD-peptidase/beta-lactamase superfamily"/>
    <property type="match status" value="1"/>
</dbReference>
<dbReference type="GO" id="GO:0008955">
    <property type="term" value="F:peptidoglycan glycosyltransferase activity"/>
    <property type="evidence" value="ECO:0007669"/>
    <property type="project" value="UniProtKB-EC"/>
</dbReference>
<dbReference type="GO" id="GO:0005886">
    <property type="term" value="C:plasma membrane"/>
    <property type="evidence" value="ECO:0007669"/>
    <property type="project" value="UniProtKB-SubCell"/>
</dbReference>
<sequence>MNMKYSIGYSQPKRKLASSRRRSNKNTSGTIPNIGFNKYMNIKKYSTNVVNSKKKVKNSKKSLSSAPFKKKIRKVLYIGLGVAFFVGCVGLIVLGIYLKKIGDALPAPDQLIDRSSDQSTQILDRNGELLYTIFGDENREFVPLEKIPENTRKALLAAEDAEFYQHKGLDYLGILKAFIQNIRGGKVVRGGSTLTQQLVKTTLLKDLLGDEVYERTLSRKIKEALITMQVEQTFTKDEILQMYMNEIPLGGVNYGFQAAANSYFGKDVSELTLAESALIAGLIQGPSIYSPLFGSNPELAKVRQNYVLDQLEDKKRILGVSKEDIDAAREEELVYKTNRIEIKAPHFVFYVKGILEEEFGPDIVQRGGLKVTTTLDSTLQGIAEEEITKGVEENKRHNVHNGAMVVMNPKNAQILAMVGSVDYWNIEDPRVDGNVNITTSMRQTGSSVKPFVYLNMINKGYGPWLLTPDIDSISFGPYKPKNWDGRYDGLILARKALVLSRNIPTVYALQVGGIDGYLQLMQKLGIEGIENKANYGLSLGLGSAEMKLVDLTNAYATLANSGIRHDTTAILKVEDSKGKVLKEFEESEGQRVIDEKEAYVVNWMICDLNGFNDRYANSSFYINGKKLCGKTGTTDGPKDLLAFQYNQSLVVAAWNGNNNNEVMPGGWSSTISLDITNSFFRRVIDRYNEFNYNRPAGIMTTSVCTDTGGVPAEGVECNKQATIYIAGRAPQADNRKSVEVCTENNSIPTNLDVAKLYNLISTKILLTTKLENPLQVEAYKKYMLGVGSYIFEEPQTAYCPLPLGPDNAPVIDISRPTSGQQVESGKNLEIAGFVRFAGTLSSFSVKVNGVDIPGVGVQTVNADSSFLVNYVVPDSSPSLNISVSVKDSAGKIDTKSVSVVVSNVTATITLTAPLNGDTVKRGETQLRAVVSGNISSSGVTFLLQSGSGQKSVAGTKEGANTWVATIPADAVSGSTKISAKAISSNGEEILSGIISVKVI</sequence>
<evidence type="ECO:0000256" key="2">
    <source>
        <dbReference type="ARBA" id="ARBA00007090"/>
    </source>
</evidence>
<dbReference type="Pfam" id="PF00912">
    <property type="entry name" value="Transgly"/>
    <property type="match status" value="1"/>
</dbReference>
<comment type="caution">
    <text evidence="21">The sequence shown here is derived from an EMBL/GenBank/DDBJ whole genome shotgun (WGS) entry which is preliminary data.</text>
</comment>
<keyword evidence="9" id="KW-0378">Hydrolase</keyword>
<dbReference type="InterPro" id="IPR001460">
    <property type="entry name" value="PCN-bd_Tpept"/>
</dbReference>
<accession>A0A847D0Y2</accession>
<keyword evidence="12 18" id="KW-0472">Membrane</keyword>
<keyword evidence="18" id="KW-1133">Transmembrane helix</keyword>
<evidence type="ECO:0000256" key="8">
    <source>
        <dbReference type="ARBA" id="ARBA00022679"/>
    </source>
</evidence>
<dbReference type="GO" id="GO:0009252">
    <property type="term" value="P:peptidoglycan biosynthetic process"/>
    <property type="evidence" value="ECO:0007669"/>
    <property type="project" value="UniProtKB-KW"/>
</dbReference>
<dbReference type="GO" id="GO:0009002">
    <property type="term" value="F:serine-type D-Ala-D-Ala carboxypeptidase activity"/>
    <property type="evidence" value="ECO:0007669"/>
    <property type="project" value="UniProtKB-EC"/>
</dbReference>
<feature type="region of interest" description="Disordered" evidence="17">
    <location>
        <begin position="1"/>
        <end position="31"/>
    </location>
</feature>
<evidence type="ECO:0000256" key="11">
    <source>
        <dbReference type="ARBA" id="ARBA00022984"/>
    </source>
</evidence>
<dbReference type="PANTHER" id="PTHR32282">
    <property type="entry name" value="BINDING PROTEIN TRANSPEPTIDASE, PUTATIVE-RELATED"/>
    <property type="match status" value="1"/>
</dbReference>
<evidence type="ECO:0000256" key="14">
    <source>
        <dbReference type="ARBA" id="ARBA00023316"/>
    </source>
</evidence>
<organism evidence="21 22">
    <name type="scientific">Candidatus Dojkabacteria bacterium</name>
    <dbReference type="NCBI Taxonomy" id="2099670"/>
    <lineage>
        <taxon>Bacteria</taxon>
        <taxon>Candidatus Dojkabacteria</taxon>
    </lineage>
</organism>
<evidence type="ECO:0000256" key="6">
    <source>
        <dbReference type="ARBA" id="ARBA00022670"/>
    </source>
</evidence>
<dbReference type="InterPro" id="IPR023346">
    <property type="entry name" value="Lysozyme-like_dom_sf"/>
</dbReference>
<keyword evidence="18" id="KW-0812">Transmembrane</keyword>
<dbReference type="GO" id="GO:0071555">
    <property type="term" value="P:cell wall organization"/>
    <property type="evidence" value="ECO:0007669"/>
    <property type="project" value="UniProtKB-KW"/>
</dbReference>
<keyword evidence="7" id="KW-0328">Glycosyltransferase</keyword>
<keyword evidence="11" id="KW-0573">Peptidoglycan synthesis</keyword>
<dbReference type="FunFam" id="1.10.3810.10:FF:000001">
    <property type="entry name" value="Penicillin-binding protein 1A"/>
    <property type="match status" value="1"/>
</dbReference>
<dbReference type="Proteomes" id="UP000545876">
    <property type="component" value="Unassembled WGS sequence"/>
</dbReference>
<evidence type="ECO:0000256" key="4">
    <source>
        <dbReference type="ARBA" id="ARBA00022475"/>
    </source>
</evidence>
<feature type="domain" description="Penicillin-binding protein transpeptidase" evidence="19">
    <location>
        <begin position="402"/>
        <end position="637"/>
    </location>
</feature>